<evidence type="ECO:0000256" key="1">
    <source>
        <dbReference type="ARBA" id="ARBA00022908"/>
    </source>
</evidence>
<dbReference type="GO" id="GO:0003677">
    <property type="term" value="F:DNA binding"/>
    <property type="evidence" value="ECO:0007669"/>
    <property type="project" value="UniProtKB-KW"/>
</dbReference>
<evidence type="ECO:0000313" key="8">
    <source>
        <dbReference type="EMBL" id="GGM54053.1"/>
    </source>
</evidence>
<dbReference type="InterPro" id="IPR038109">
    <property type="entry name" value="DNA_bind_recomb_sf"/>
</dbReference>
<accession>A0A8H9GUR6</accession>
<evidence type="ECO:0000256" key="3">
    <source>
        <dbReference type="ARBA" id="ARBA00023172"/>
    </source>
</evidence>
<feature type="domain" description="Resolvase/invertase-type recombinase catalytic" evidence="6">
    <location>
        <begin position="11"/>
        <end position="157"/>
    </location>
</feature>
<evidence type="ECO:0000256" key="2">
    <source>
        <dbReference type="ARBA" id="ARBA00023125"/>
    </source>
</evidence>
<dbReference type="InterPro" id="IPR006119">
    <property type="entry name" value="Resolv_N"/>
</dbReference>
<dbReference type="CDD" id="cd00338">
    <property type="entry name" value="Ser_Recombinase"/>
    <property type="match status" value="1"/>
</dbReference>
<proteinExistence type="predicted"/>
<dbReference type="GO" id="GO:0000150">
    <property type="term" value="F:DNA strand exchange activity"/>
    <property type="evidence" value="ECO:0007669"/>
    <property type="project" value="InterPro"/>
</dbReference>
<dbReference type="Pfam" id="PF00239">
    <property type="entry name" value="Resolvase"/>
    <property type="match status" value="1"/>
</dbReference>
<dbReference type="Proteomes" id="UP000600547">
    <property type="component" value="Unassembled WGS sequence"/>
</dbReference>
<organism evidence="8 9">
    <name type="scientific">Deinococcus arenae</name>
    <dbReference type="NCBI Taxonomy" id="1452751"/>
    <lineage>
        <taxon>Bacteria</taxon>
        <taxon>Thermotogati</taxon>
        <taxon>Deinococcota</taxon>
        <taxon>Deinococci</taxon>
        <taxon>Deinococcales</taxon>
        <taxon>Deinococcaceae</taxon>
        <taxon>Deinococcus</taxon>
    </lineage>
</organism>
<keyword evidence="9" id="KW-1185">Reference proteome</keyword>
<dbReference type="Pfam" id="PF07508">
    <property type="entry name" value="Recombinase"/>
    <property type="match status" value="1"/>
</dbReference>
<dbReference type="PANTHER" id="PTHR30461">
    <property type="entry name" value="DNA-INVERTASE FROM LAMBDOID PROPHAGE"/>
    <property type="match status" value="1"/>
</dbReference>
<comment type="caution">
    <text evidence="8">The sequence shown here is derived from an EMBL/GenBank/DDBJ whole genome shotgun (WGS) entry which is preliminary data.</text>
</comment>
<dbReference type="Pfam" id="PF13408">
    <property type="entry name" value="Zn_ribbon_recom"/>
    <property type="match status" value="1"/>
</dbReference>
<dbReference type="InterPro" id="IPR006118">
    <property type="entry name" value="Recombinase_CS"/>
</dbReference>
<dbReference type="Gene3D" id="3.90.1750.20">
    <property type="entry name" value="Putative Large Serine Recombinase, Chain B, Domain 2"/>
    <property type="match status" value="1"/>
</dbReference>
<dbReference type="AlphaFoldDB" id="A0A8H9GUR6"/>
<keyword evidence="3" id="KW-0233">DNA recombination</keyword>
<protein>
    <recommendedName>
        <fullName evidence="10">Recombinase family protein</fullName>
    </recommendedName>
</protein>
<name>A0A8H9GUR6_9DEIO</name>
<dbReference type="InterPro" id="IPR011109">
    <property type="entry name" value="DNA_bind_recombinase_dom"/>
</dbReference>
<feature type="domain" description="Recombinase" evidence="7">
    <location>
        <begin position="164"/>
        <end position="274"/>
    </location>
</feature>
<dbReference type="PROSITE" id="PS51736">
    <property type="entry name" value="RECOMBINASES_3"/>
    <property type="match status" value="1"/>
</dbReference>
<dbReference type="PROSITE" id="PS51737">
    <property type="entry name" value="RECOMBINASE_DNA_BIND"/>
    <property type="match status" value="1"/>
</dbReference>
<dbReference type="EMBL" id="BMQG01000014">
    <property type="protein sequence ID" value="GGM54053.1"/>
    <property type="molecule type" value="Genomic_DNA"/>
</dbReference>
<keyword evidence="2" id="KW-0238">DNA-binding</keyword>
<dbReference type="InterPro" id="IPR050639">
    <property type="entry name" value="SSR_resolvase"/>
</dbReference>
<evidence type="ECO:0000256" key="4">
    <source>
        <dbReference type="PIRSR" id="PIRSR606118-50"/>
    </source>
</evidence>
<dbReference type="InterPro" id="IPR036162">
    <property type="entry name" value="Resolvase-like_N_sf"/>
</dbReference>
<evidence type="ECO:0000256" key="5">
    <source>
        <dbReference type="PROSITE-ProRule" id="PRU10137"/>
    </source>
</evidence>
<dbReference type="SMART" id="SM00857">
    <property type="entry name" value="Resolvase"/>
    <property type="match status" value="1"/>
</dbReference>
<evidence type="ECO:0008006" key="10">
    <source>
        <dbReference type="Google" id="ProtNLM"/>
    </source>
</evidence>
<gene>
    <name evidence="8" type="ORF">GCM10008956_32420</name>
</gene>
<dbReference type="Gene3D" id="3.40.50.1390">
    <property type="entry name" value="Resolvase, N-terminal catalytic domain"/>
    <property type="match status" value="1"/>
</dbReference>
<sequence length="478" mass="53188">MEVKTTAPTRTAALYLRVSTAAQAGDERFGLAVQTRAAQQYAQLHGLQIVRTFQDVITGTRATRQELDTLLNVAHQYDAVLVSAVDRLARRTAIAYAVLEELLETGAEVHSADMGLIDPKDEMSSMNFGVRSVFAQSEHMRIAKRLRGGMLAKVREAGRPVIPPSGYGWHKGEIQEEEAQWIRQIYTWAREGQSAHAITTELNRLGAPRRGARWSESSVKYILANPLHKGQYVFGRARKGRGDGRDLVTCTVPAIIPPADWDATQRVIQGRRRGGRPGTRTDAHEFPLAKRLHCGQCGGTLSAVTNEPGPSRPKQRTTQRFYHCYRIYRRDGSRGELCTHRRYYNARTIHPFILDQLRALLTDDAALMAALDVPTPQPLDVTPAIAAIDKRLKNLKLLALDGGLSPTEYKETRQELEAQRDALTTPANVPLQPNNLTQARDRLAQVLEGEDLAEMARTLDLHVTLHPDGRTDLKLAAL</sequence>
<dbReference type="PANTHER" id="PTHR30461:SF23">
    <property type="entry name" value="DNA RECOMBINASE-RELATED"/>
    <property type="match status" value="1"/>
</dbReference>
<dbReference type="RefSeq" id="WP_189062692.1">
    <property type="nucleotide sequence ID" value="NZ_BMQG01000014.1"/>
</dbReference>
<dbReference type="InterPro" id="IPR025827">
    <property type="entry name" value="Zn_ribbon_recom_dom"/>
</dbReference>
<dbReference type="SUPFAM" id="SSF53041">
    <property type="entry name" value="Resolvase-like"/>
    <property type="match status" value="1"/>
</dbReference>
<keyword evidence="1" id="KW-0229">DNA integration</keyword>
<evidence type="ECO:0000259" key="7">
    <source>
        <dbReference type="PROSITE" id="PS51737"/>
    </source>
</evidence>
<dbReference type="PROSITE" id="PS00397">
    <property type="entry name" value="RECOMBINASES_1"/>
    <property type="match status" value="1"/>
</dbReference>
<reference evidence="9" key="1">
    <citation type="journal article" date="2019" name="Int. J. Syst. Evol. Microbiol.">
        <title>The Global Catalogue of Microorganisms (GCM) 10K type strain sequencing project: providing services to taxonomists for standard genome sequencing and annotation.</title>
        <authorList>
            <consortium name="The Broad Institute Genomics Platform"/>
            <consortium name="The Broad Institute Genome Sequencing Center for Infectious Disease"/>
            <person name="Wu L."/>
            <person name="Ma J."/>
        </authorList>
    </citation>
    <scope>NUCLEOTIDE SEQUENCE [LARGE SCALE GENOMIC DNA]</scope>
    <source>
        <strain evidence="9">JCM 31047</strain>
    </source>
</reference>
<evidence type="ECO:0000313" key="9">
    <source>
        <dbReference type="Proteomes" id="UP000600547"/>
    </source>
</evidence>
<feature type="active site" description="O-(5'-phospho-DNA)-serine intermediate" evidence="4 5">
    <location>
        <position position="19"/>
    </location>
</feature>
<dbReference type="GO" id="GO:0015074">
    <property type="term" value="P:DNA integration"/>
    <property type="evidence" value="ECO:0007669"/>
    <property type="project" value="UniProtKB-KW"/>
</dbReference>
<evidence type="ECO:0000259" key="6">
    <source>
        <dbReference type="PROSITE" id="PS51736"/>
    </source>
</evidence>